<reference evidence="1" key="1">
    <citation type="submission" date="2022-08" db="EMBL/GenBank/DDBJ databases">
        <title>Genomic Encyclopedia of Type Strains, Phase V (KMG-V): Genome sequencing to study the core and pangenomes of soil and plant-associated prokaryotes.</title>
        <authorList>
            <person name="Whitman W."/>
        </authorList>
    </citation>
    <scope>NUCLEOTIDE SEQUENCE</scope>
    <source>
        <strain evidence="1">SP2017</strain>
    </source>
</reference>
<protein>
    <submittedName>
        <fullName evidence="1">Uncharacterized protein</fullName>
    </submittedName>
</protein>
<proteinExistence type="predicted"/>
<accession>A0A9X2UAD0</accession>
<dbReference type="RefSeq" id="WP_158442662.1">
    <property type="nucleotide sequence ID" value="NZ_CALTSF010000023.1"/>
</dbReference>
<comment type="caution">
    <text evidence="1">The sequence shown here is derived from an EMBL/GenBank/DDBJ whole genome shotgun (WGS) entry which is preliminary data.</text>
</comment>
<evidence type="ECO:0000313" key="1">
    <source>
        <dbReference type="EMBL" id="MCS3952703.1"/>
    </source>
</evidence>
<evidence type="ECO:0000313" key="2">
    <source>
        <dbReference type="Proteomes" id="UP001155010"/>
    </source>
</evidence>
<dbReference type="AlphaFoldDB" id="A0A9X2UAD0"/>
<dbReference type="EMBL" id="JANUBB010000011">
    <property type="protein sequence ID" value="MCS3952703.1"/>
    <property type="molecule type" value="Genomic_DNA"/>
</dbReference>
<sequence>MDRFPGGIFRPSGSLLCRRALIGGFFYGMTWATWRYPSVLNLPSQEAYRSLPESDQ</sequence>
<dbReference type="Proteomes" id="UP001155010">
    <property type="component" value="Unassembled WGS sequence"/>
</dbReference>
<gene>
    <name evidence="1" type="ORF">GGP83_002676</name>
</gene>
<name>A0A9X2UAD0_9BACT</name>
<organism evidence="1 2">
    <name type="scientific">Salinibacter ruber</name>
    <dbReference type="NCBI Taxonomy" id="146919"/>
    <lineage>
        <taxon>Bacteria</taxon>
        <taxon>Pseudomonadati</taxon>
        <taxon>Rhodothermota</taxon>
        <taxon>Rhodothermia</taxon>
        <taxon>Rhodothermales</taxon>
        <taxon>Salinibacteraceae</taxon>
        <taxon>Salinibacter</taxon>
    </lineage>
</organism>